<evidence type="ECO:0000313" key="3">
    <source>
        <dbReference type="EMBL" id="QMR42915.1"/>
    </source>
</evidence>
<dbReference type="PANTHER" id="PTHR30121:SF6">
    <property type="entry name" value="SLR6007 PROTEIN"/>
    <property type="match status" value="1"/>
</dbReference>
<sequence length="959" mass="107175">MFPLFRKKVPQATTAPAAARPATEITSVAASGTADTLPLGEGVPFEACGHQTLPRPGRMTRGDERNIYACNPSFIDFLPWTEFLDEAQCLLLDDGVSVGAVYEVIPVATEGRPADYLETIRDTVEDALQDSFEEYDENPWVVQFFCQDEDECTVYMDSLRAYIKPHAQGTEFTQSWLATTERHMRGIARAEGLFNDELVTGQPWRGQVRRTRMVIYRYVEKNYREPLPPVSMLNQCCARITSALNGAGIRSERQNGHQVHDWLLRLFNPAPAITDKETLYRAAAYFDKRDEPAGTMPVSNDFAEMLMFSPPRSDTKNGVWWLDNLAHCAVTVEKLRRAPQPGHLSGERTQGDKINTLMDMFPEGTLTCMTLVVTPQDRLEEAFTRLGKNAVGENIESERVRADVQTAREYLGKRHKLWRAGLTFLLRSPDIDTLTIDRTTLTTILLNNGIQPVRPEHDVTPLNSWLRALPMCFNPAADKKHWFTRLTFVQHLAGLLPVTGRERGTGHPGMTFFNRGGGTLTCDPLNKLDRDQNAHLLLFGPTGSGKSATMCALAAQMMAVHRPRLFLAEAGNSFGLLADFFERLGLSVNKISIKPGSSACLPPFSDAHRLITEGLDDMDIDEETLPELDTADEEDEDKRDILGEMEIAARMMITGGEVAEEAKMSRSDRAMIRQAITMAARQTYDEGRMMRPSDLQTALLAIADDPERKAKRRERAADMAESLGMMTQPGSFEASLFDREGELWPEADVTLVDLGHVAREGYGAQMAMTMISMTNMVNAIAERDQYSARDIIFAIDEAHIATANPLLAPYMTKVVKMWRKLGAWLWLATQNMEDFPATAEKILNMAEWWMLLQIPEGELEHVCRFKPLSEGQKSVLLSARKLSGCYTEGAVLSKKIEALIRVVQPSIYLALAQTEKHEKAARRALMEAFHCSELDAALRVAQTLDEDRGLVSTSLNDAA</sequence>
<dbReference type="PANTHER" id="PTHR30121">
    <property type="entry name" value="UNCHARACTERIZED PROTEIN YJGR-RELATED"/>
    <property type="match status" value="1"/>
</dbReference>
<geneLocation type="plasmid" evidence="4">
    <name>prhbstw-00938_2</name>
</geneLocation>
<dbReference type="InterPro" id="IPR003593">
    <property type="entry name" value="AAA+_ATPase"/>
</dbReference>
<dbReference type="SMART" id="SM00382">
    <property type="entry name" value="AAA"/>
    <property type="match status" value="1"/>
</dbReference>
<proteinExistence type="predicted"/>
<dbReference type="Gene3D" id="3.40.50.300">
    <property type="entry name" value="P-loop containing nucleotide triphosphate hydrolases"/>
    <property type="match status" value="2"/>
</dbReference>
<name>A0AAP9R1W8_KLEAE</name>
<reference evidence="4" key="1">
    <citation type="submission" date="2020-06" db="EMBL/GenBank/DDBJ databases">
        <title>REHAB project genomes.</title>
        <authorList>
            <person name="Shaw L.P."/>
        </authorList>
    </citation>
    <scope>NUCLEOTIDE SEQUENCE [LARGE SCALE GENOMIC DNA]</scope>
    <source>
        <strain evidence="4">RHBSTW-00938</strain>
        <plasmid evidence="4">prhbstw-00938_2</plasmid>
    </source>
</reference>
<dbReference type="RefSeq" id="WP_182015687.1">
    <property type="nucleotide sequence ID" value="NZ_CP055905.1"/>
</dbReference>
<keyword evidence="3" id="KW-0614">Plasmid</keyword>
<dbReference type="NCBIfam" id="TIGR03744">
    <property type="entry name" value="traC_PFL_4706"/>
    <property type="match status" value="1"/>
</dbReference>
<dbReference type="InterPro" id="IPR027417">
    <property type="entry name" value="P-loop_NTPase"/>
</dbReference>
<dbReference type="EMBL" id="CP055905">
    <property type="protein sequence ID" value="QMR42915.1"/>
    <property type="molecule type" value="Genomic_DNA"/>
</dbReference>
<evidence type="ECO:0000313" key="4">
    <source>
        <dbReference type="Proteomes" id="UP000514462"/>
    </source>
</evidence>
<dbReference type="InterPro" id="IPR022303">
    <property type="entry name" value="Conjug_Trfer_ATPase"/>
</dbReference>
<organism evidence="3 4">
    <name type="scientific">Klebsiella aerogenes</name>
    <name type="common">Enterobacter aerogenes</name>
    <dbReference type="NCBI Taxonomy" id="548"/>
    <lineage>
        <taxon>Bacteria</taxon>
        <taxon>Pseudomonadati</taxon>
        <taxon>Pseudomonadota</taxon>
        <taxon>Gammaproteobacteria</taxon>
        <taxon>Enterobacterales</taxon>
        <taxon>Enterobacteriaceae</taxon>
        <taxon>Klebsiella/Raoultella group</taxon>
        <taxon>Klebsiella</taxon>
    </lineage>
</organism>
<feature type="region of interest" description="Disordered" evidence="1">
    <location>
        <begin position="1"/>
        <end position="20"/>
    </location>
</feature>
<gene>
    <name evidence="3" type="ORF">HV331_25725</name>
</gene>
<evidence type="ECO:0000256" key="1">
    <source>
        <dbReference type="SAM" id="MobiDB-lite"/>
    </source>
</evidence>
<feature type="domain" description="AAA+ ATPase" evidence="2">
    <location>
        <begin position="532"/>
        <end position="797"/>
    </location>
</feature>
<dbReference type="AlphaFoldDB" id="A0AAP9R1W8"/>
<dbReference type="InterPro" id="IPR051162">
    <property type="entry name" value="T4SS_component"/>
</dbReference>
<feature type="compositionally biased region" description="Low complexity" evidence="1">
    <location>
        <begin position="10"/>
        <end position="20"/>
    </location>
</feature>
<dbReference type="InterPro" id="IPR025955">
    <property type="entry name" value="TraC/Conjuga_ATPase"/>
</dbReference>
<dbReference type="SUPFAM" id="SSF52540">
    <property type="entry name" value="P-loop containing nucleoside triphosphate hydrolases"/>
    <property type="match status" value="1"/>
</dbReference>
<protein>
    <submittedName>
        <fullName evidence="3">Conjugative transfer ATPase</fullName>
    </submittedName>
</protein>
<evidence type="ECO:0000259" key="2">
    <source>
        <dbReference type="SMART" id="SM00382"/>
    </source>
</evidence>
<dbReference type="Pfam" id="PF11130">
    <property type="entry name" value="TraC_F_IV"/>
    <property type="match status" value="1"/>
</dbReference>
<dbReference type="Proteomes" id="UP000514462">
    <property type="component" value="Plasmid pRHBSTW-00938_2"/>
</dbReference>
<accession>A0AAP9R1W8</accession>